<evidence type="ECO:0000313" key="9">
    <source>
        <dbReference type="Proteomes" id="UP000694555"/>
    </source>
</evidence>
<protein>
    <submittedName>
        <fullName evidence="8">Uncharacterized protein</fullName>
    </submittedName>
</protein>
<reference evidence="8" key="1">
    <citation type="submission" date="2025-08" db="UniProtKB">
        <authorList>
            <consortium name="Ensembl"/>
        </authorList>
    </citation>
    <scope>IDENTIFICATION</scope>
</reference>
<dbReference type="PANTHER" id="PTHR12553:SF49">
    <property type="entry name" value="ZINC PHOSPHODIESTERASE ELAC PROTEIN 2"/>
    <property type="match status" value="1"/>
</dbReference>
<evidence type="ECO:0000256" key="6">
    <source>
        <dbReference type="ARBA" id="ARBA00022801"/>
    </source>
</evidence>
<proteinExistence type="predicted"/>
<dbReference type="GO" id="GO:1990180">
    <property type="term" value="P:mitochondrial tRNA 3'-end processing"/>
    <property type="evidence" value="ECO:0007669"/>
    <property type="project" value="TreeGrafter"/>
</dbReference>
<evidence type="ECO:0000313" key="8">
    <source>
        <dbReference type="Ensembl" id="ENSBJAP00000000746.1"/>
    </source>
</evidence>
<evidence type="ECO:0000256" key="3">
    <source>
        <dbReference type="ARBA" id="ARBA00022722"/>
    </source>
</evidence>
<dbReference type="GO" id="GO:0005739">
    <property type="term" value="C:mitochondrion"/>
    <property type="evidence" value="ECO:0007669"/>
    <property type="project" value="TreeGrafter"/>
</dbReference>
<name>A0A8C0AMY7_9AVES</name>
<sequence length="137" mass="14890">MRLDNHRVIGVWRDVGRCSLLLRVGSAPASNKGDQGFIQPGPDNLLREGRCSPAGYLTRRLTVLTGKTLSFPPAGTSRHAVRSWARISHLDSIFLSRVAWANVGGLPGMILTLKAMGLQRCVFLGPPKLPFDSFLGP</sequence>
<keyword evidence="5" id="KW-0255">Endonuclease</keyword>
<keyword evidence="4" id="KW-0479">Metal-binding</keyword>
<keyword evidence="6" id="KW-0378">Hydrolase</keyword>
<dbReference type="Proteomes" id="UP000694555">
    <property type="component" value="Unplaced"/>
</dbReference>
<evidence type="ECO:0000256" key="5">
    <source>
        <dbReference type="ARBA" id="ARBA00022759"/>
    </source>
</evidence>
<evidence type="ECO:0000256" key="2">
    <source>
        <dbReference type="ARBA" id="ARBA00022694"/>
    </source>
</evidence>
<comment type="cofactor">
    <cofactor evidence="1">
        <name>Zn(2+)</name>
        <dbReference type="ChEBI" id="CHEBI:29105"/>
    </cofactor>
</comment>
<keyword evidence="3" id="KW-0540">Nuclease</keyword>
<evidence type="ECO:0000256" key="1">
    <source>
        <dbReference type="ARBA" id="ARBA00001947"/>
    </source>
</evidence>
<reference evidence="8" key="2">
    <citation type="submission" date="2025-09" db="UniProtKB">
        <authorList>
            <consortium name="Ensembl"/>
        </authorList>
    </citation>
    <scope>IDENTIFICATION</scope>
</reference>
<dbReference type="GO" id="GO:0046872">
    <property type="term" value="F:metal ion binding"/>
    <property type="evidence" value="ECO:0007669"/>
    <property type="project" value="UniProtKB-KW"/>
</dbReference>
<dbReference type="AlphaFoldDB" id="A0A8C0AMY7"/>
<accession>A0A8C0AMY7</accession>
<organism evidence="8 9">
    <name type="scientific">Buteo japonicus</name>
    <dbReference type="NCBI Taxonomy" id="224669"/>
    <lineage>
        <taxon>Eukaryota</taxon>
        <taxon>Metazoa</taxon>
        <taxon>Chordata</taxon>
        <taxon>Craniata</taxon>
        <taxon>Vertebrata</taxon>
        <taxon>Euteleostomi</taxon>
        <taxon>Archelosauria</taxon>
        <taxon>Archosauria</taxon>
        <taxon>Dinosauria</taxon>
        <taxon>Saurischia</taxon>
        <taxon>Theropoda</taxon>
        <taxon>Coelurosauria</taxon>
        <taxon>Aves</taxon>
        <taxon>Neognathae</taxon>
        <taxon>Neoaves</taxon>
        <taxon>Telluraves</taxon>
        <taxon>Accipitrimorphae</taxon>
        <taxon>Accipitriformes</taxon>
        <taxon>Accipitridae</taxon>
        <taxon>Accipitrinae</taxon>
        <taxon>Buteo</taxon>
    </lineage>
</organism>
<dbReference type="GO" id="GO:0042781">
    <property type="term" value="F:3'-tRNA processing endoribonuclease activity"/>
    <property type="evidence" value="ECO:0007669"/>
    <property type="project" value="InterPro"/>
</dbReference>
<keyword evidence="2" id="KW-0819">tRNA processing</keyword>
<evidence type="ECO:0000256" key="4">
    <source>
        <dbReference type="ARBA" id="ARBA00022723"/>
    </source>
</evidence>
<evidence type="ECO:0000256" key="7">
    <source>
        <dbReference type="ARBA" id="ARBA00022833"/>
    </source>
</evidence>
<dbReference type="InterPro" id="IPR047151">
    <property type="entry name" value="RNZ2-like"/>
</dbReference>
<keyword evidence="9" id="KW-1185">Reference proteome</keyword>
<dbReference type="Ensembl" id="ENSBJAT00000000764.1">
    <property type="protein sequence ID" value="ENSBJAP00000000746.1"/>
    <property type="gene ID" value="ENSBJAG00000000599.1"/>
</dbReference>
<dbReference type="PANTHER" id="PTHR12553">
    <property type="entry name" value="ZINC PHOSPHODIESTERASE ELAC PROTEIN 2"/>
    <property type="match status" value="1"/>
</dbReference>
<keyword evidence="7" id="KW-0862">Zinc</keyword>